<sequence>MAYNWFRIDRDNIGSILDTNGEPLYLDEYNGLLREIIERNDVPTLKCYIRQIAGNVPQRDGTIQDDPLWVAAAYGSIDALRVLLDLYETDSAQNQVLGVDTRGFWMLDTACEYGQLETARFLLDRDYPLGAAYTERPNGELALLSAGSSLVQAGSYEFTKRNRHQHDNNSCLQDRVARSEELIRLLLDRGASPENAVQTLYLALHEKRANIIPPPEQHRIQRLLGQIVSRGSYELVSRLIIDSAEIHKRQELRYNQTVQHVTPLHIASGFWNIPAIQALFDHSDRSGVGFSEMVSVSDHDGRLPLHWAAHGAEIGGEMSDEQFISEEDLCARTIGTLKLLIENNPDTVNYRDSQSMTALHHFVNGHSVCSSKLHFEEIIRFLCETGLDASSYNIWGCTTLHELAKTWNPVSPDVLQILLMHGAKTTINHIDSLGKTALHRMAKNLRQVEAVRVLLSHGADKNVLTSEGNSPLHEAAMGVLRASIVWEKDTKTEHVYPSMADKVKVQDEMVMVLQEAGCSMDQRNREGKTPQQLLEETRANWHRIEESKGKPLIRGRGRR</sequence>
<dbReference type="OrthoDB" id="823504at2759"/>
<evidence type="ECO:0000256" key="3">
    <source>
        <dbReference type="PROSITE-ProRule" id="PRU00023"/>
    </source>
</evidence>
<evidence type="ECO:0000313" key="4">
    <source>
        <dbReference type="EMBL" id="RAO73599.1"/>
    </source>
</evidence>
<dbReference type="InterPro" id="IPR036770">
    <property type="entry name" value="Ankyrin_rpt-contain_sf"/>
</dbReference>
<dbReference type="EMBL" id="MIKG01000025">
    <property type="protein sequence ID" value="RAO73599.1"/>
    <property type="molecule type" value="Genomic_DNA"/>
</dbReference>
<organism evidence="4 5">
    <name type="scientific">Talaromyces amestolkiae</name>
    <dbReference type="NCBI Taxonomy" id="1196081"/>
    <lineage>
        <taxon>Eukaryota</taxon>
        <taxon>Fungi</taxon>
        <taxon>Dikarya</taxon>
        <taxon>Ascomycota</taxon>
        <taxon>Pezizomycotina</taxon>
        <taxon>Eurotiomycetes</taxon>
        <taxon>Eurotiomycetidae</taxon>
        <taxon>Eurotiales</taxon>
        <taxon>Trichocomaceae</taxon>
        <taxon>Talaromyces</taxon>
        <taxon>Talaromyces sect. Talaromyces</taxon>
    </lineage>
</organism>
<dbReference type="Proteomes" id="UP000249363">
    <property type="component" value="Unassembled WGS sequence"/>
</dbReference>
<dbReference type="PANTHER" id="PTHR24189">
    <property type="entry name" value="MYOTROPHIN"/>
    <property type="match status" value="1"/>
</dbReference>
<keyword evidence="5" id="KW-1185">Reference proteome</keyword>
<keyword evidence="1" id="KW-0677">Repeat</keyword>
<dbReference type="SUPFAM" id="SSF48403">
    <property type="entry name" value="Ankyrin repeat"/>
    <property type="match status" value="2"/>
</dbReference>
<name>A0A364LCU7_TALAM</name>
<comment type="caution">
    <text evidence="4">The sequence shown here is derived from an EMBL/GenBank/DDBJ whole genome shotgun (WGS) entry which is preliminary data.</text>
</comment>
<evidence type="ECO:0000256" key="2">
    <source>
        <dbReference type="ARBA" id="ARBA00023043"/>
    </source>
</evidence>
<reference evidence="4 5" key="1">
    <citation type="journal article" date="2017" name="Biotechnol. Biofuels">
        <title>Differential beta-glucosidase expression as a function of carbon source availability in Talaromyces amestolkiae: a genomic and proteomic approach.</title>
        <authorList>
            <person name="de Eugenio L.I."/>
            <person name="Mendez-Liter J.A."/>
            <person name="Nieto-Dominguez M."/>
            <person name="Alonso L."/>
            <person name="Gil-Munoz J."/>
            <person name="Barriuso J."/>
            <person name="Prieto A."/>
            <person name="Martinez M.J."/>
        </authorList>
    </citation>
    <scope>NUCLEOTIDE SEQUENCE [LARGE SCALE GENOMIC DNA]</scope>
    <source>
        <strain evidence="4 5">CIB</strain>
    </source>
</reference>
<dbReference type="STRING" id="1196081.A0A364LCU7"/>
<dbReference type="AlphaFoldDB" id="A0A364LCU7"/>
<dbReference type="InterPro" id="IPR002110">
    <property type="entry name" value="Ankyrin_rpt"/>
</dbReference>
<gene>
    <name evidence="4" type="ORF">BHQ10_009611</name>
</gene>
<feature type="repeat" description="ANK" evidence="3">
    <location>
        <begin position="433"/>
        <end position="466"/>
    </location>
</feature>
<dbReference type="PANTHER" id="PTHR24189:SF50">
    <property type="entry name" value="ANKYRIN REPEAT AND SOCS BOX PROTEIN 2"/>
    <property type="match status" value="1"/>
</dbReference>
<dbReference type="GeneID" id="63798825"/>
<evidence type="ECO:0000256" key="1">
    <source>
        <dbReference type="ARBA" id="ARBA00022737"/>
    </source>
</evidence>
<dbReference type="PROSITE" id="PS50088">
    <property type="entry name" value="ANK_REPEAT"/>
    <property type="match status" value="1"/>
</dbReference>
<protein>
    <submittedName>
        <fullName evidence="4">Uncharacterized protein</fullName>
    </submittedName>
</protein>
<dbReference type="InterPro" id="IPR050745">
    <property type="entry name" value="Multifunctional_regulatory"/>
</dbReference>
<proteinExistence type="predicted"/>
<dbReference type="GO" id="GO:0005737">
    <property type="term" value="C:cytoplasm"/>
    <property type="evidence" value="ECO:0007669"/>
    <property type="project" value="TreeGrafter"/>
</dbReference>
<dbReference type="RefSeq" id="XP_040738113.1">
    <property type="nucleotide sequence ID" value="XM_040882546.1"/>
</dbReference>
<dbReference type="SMART" id="SM00248">
    <property type="entry name" value="ANK"/>
    <property type="match status" value="9"/>
</dbReference>
<dbReference type="Pfam" id="PF12796">
    <property type="entry name" value="Ank_2"/>
    <property type="match status" value="1"/>
</dbReference>
<keyword evidence="2 3" id="KW-0040">ANK repeat</keyword>
<dbReference type="Gene3D" id="1.25.40.20">
    <property type="entry name" value="Ankyrin repeat-containing domain"/>
    <property type="match status" value="3"/>
</dbReference>
<accession>A0A364LCU7</accession>
<evidence type="ECO:0000313" key="5">
    <source>
        <dbReference type="Proteomes" id="UP000249363"/>
    </source>
</evidence>
<dbReference type="GO" id="GO:0005634">
    <property type="term" value="C:nucleus"/>
    <property type="evidence" value="ECO:0007669"/>
    <property type="project" value="TreeGrafter"/>
</dbReference>